<gene>
    <name evidence="3" type="ORF">A3C19_00260</name>
</gene>
<accession>A0A1F6DLS1</accession>
<evidence type="ECO:0000313" key="4">
    <source>
        <dbReference type="Proteomes" id="UP000178532"/>
    </source>
</evidence>
<dbReference type="STRING" id="1798495.A3C19_00260"/>
<sequence length="112" mass="12474">MRAKQWRQGIVIGVLLLIIFWLVSLIWGLFGKAQIAVSEATDAKRQYEELEERRTALAADLAALATARGQDAAIRTAFGVARPGEEVIVVVPPSVATTAPPLSWWRKLFSWW</sequence>
<reference evidence="3 4" key="1">
    <citation type="journal article" date="2016" name="Nat. Commun.">
        <title>Thousands of microbial genomes shed light on interconnected biogeochemical processes in an aquifer system.</title>
        <authorList>
            <person name="Anantharaman K."/>
            <person name="Brown C.T."/>
            <person name="Hug L.A."/>
            <person name="Sharon I."/>
            <person name="Castelle C.J."/>
            <person name="Probst A.J."/>
            <person name="Thomas B.C."/>
            <person name="Singh A."/>
            <person name="Wilkins M.J."/>
            <person name="Karaoz U."/>
            <person name="Brodie E.L."/>
            <person name="Williams K.H."/>
            <person name="Hubbard S.S."/>
            <person name="Banfield J.F."/>
        </authorList>
    </citation>
    <scope>NUCLEOTIDE SEQUENCE [LARGE SCALE GENOMIC DNA]</scope>
</reference>
<feature type="coiled-coil region" evidence="1">
    <location>
        <begin position="33"/>
        <end position="67"/>
    </location>
</feature>
<name>A0A1F6DLS1_9BACT</name>
<keyword evidence="2" id="KW-0472">Membrane</keyword>
<dbReference type="AlphaFoldDB" id="A0A1F6DLS1"/>
<organism evidence="3 4">
    <name type="scientific">Candidatus Kaiserbacteria bacterium RIFCSPHIGHO2_02_FULL_54_22</name>
    <dbReference type="NCBI Taxonomy" id="1798495"/>
    <lineage>
        <taxon>Bacteria</taxon>
        <taxon>Candidatus Kaiseribacteriota</taxon>
    </lineage>
</organism>
<keyword evidence="2" id="KW-0812">Transmembrane</keyword>
<protein>
    <recommendedName>
        <fullName evidence="5">Septum formation initiator</fullName>
    </recommendedName>
</protein>
<keyword evidence="2" id="KW-1133">Transmembrane helix</keyword>
<feature type="transmembrane region" description="Helical" evidence="2">
    <location>
        <begin position="9"/>
        <end position="30"/>
    </location>
</feature>
<evidence type="ECO:0000256" key="1">
    <source>
        <dbReference type="SAM" id="Coils"/>
    </source>
</evidence>
<evidence type="ECO:0000256" key="2">
    <source>
        <dbReference type="SAM" id="Phobius"/>
    </source>
</evidence>
<evidence type="ECO:0008006" key="5">
    <source>
        <dbReference type="Google" id="ProtNLM"/>
    </source>
</evidence>
<evidence type="ECO:0000313" key="3">
    <source>
        <dbReference type="EMBL" id="OGG62369.1"/>
    </source>
</evidence>
<keyword evidence="1" id="KW-0175">Coiled coil</keyword>
<comment type="caution">
    <text evidence="3">The sequence shown here is derived from an EMBL/GenBank/DDBJ whole genome shotgun (WGS) entry which is preliminary data.</text>
</comment>
<dbReference type="EMBL" id="MFLI01000007">
    <property type="protein sequence ID" value="OGG62369.1"/>
    <property type="molecule type" value="Genomic_DNA"/>
</dbReference>
<dbReference type="Proteomes" id="UP000178532">
    <property type="component" value="Unassembled WGS sequence"/>
</dbReference>
<proteinExistence type="predicted"/>